<proteinExistence type="predicted"/>
<sequence length="86" mass="9988">MWSMVAQRLTQITPPAATSDQLLQRVEASWSALRQEHILSLFESMLNTVVRLHYRNAEPRMIPRDKRIASVMTSTRSMNKVRKNCC</sequence>
<reference evidence="1" key="1">
    <citation type="submission" date="2020-08" db="EMBL/GenBank/DDBJ databases">
        <title>Multicomponent nature underlies the extraordinary mechanical properties of spider dragline silk.</title>
        <authorList>
            <person name="Kono N."/>
            <person name="Nakamura H."/>
            <person name="Mori M."/>
            <person name="Yoshida Y."/>
            <person name="Ohtoshi R."/>
            <person name="Malay A.D."/>
            <person name="Moran D.A.P."/>
            <person name="Tomita M."/>
            <person name="Numata K."/>
            <person name="Arakawa K."/>
        </authorList>
    </citation>
    <scope>NUCLEOTIDE SEQUENCE</scope>
</reference>
<organism evidence="1 2">
    <name type="scientific">Trichonephila clavipes</name>
    <name type="common">Golden silk orbweaver</name>
    <name type="synonym">Nephila clavipes</name>
    <dbReference type="NCBI Taxonomy" id="2585209"/>
    <lineage>
        <taxon>Eukaryota</taxon>
        <taxon>Metazoa</taxon>
        <taxon>Ecdysozoa</taxon>
        <taxon>Arthropoda</taxon>
        <taxon>Chelicerata</taxon>
        <taxon>Arachnida</taxon>
        <taxon>Araneae</taxon>
        <taxon>Araneomorphae</taxon>
        <taxon>Entelegynae</taxon>
        <taxon>Araneoidea</taxon>
        <taxon>Nephilidae</taxon>
        <taxon>Trichonephila</taxon>
    </lineage>
</organism>
<gene>
    <name evidence="1" type="ORF">TNCV_844801</name>
</gene>
<evidence type="ECO:0000313" key="2">
    <source>
        <dbReference type="Proteomes" id="UP000887159"/>
    </source>
</evidence>
<comment type="caution">
    <text evidence="1">The sequence shown here is derived from an EMBL/GenBank/DDBJ whole genome shotgun (WGS) entry which is preliminary data.</text>
</comment>
<protein>
    <submittedName>
        <fullName evidence="1">Uncharacterized protein</fullName>
    </submittedName>
</protein>
<keyword evidence="2" id="KW-1185">Reference proteome</keyword>
<dbReference type="EMBL" id="BMAU01021428">
    <property type="protein sequence ID" value="GFY34785.1"/>
    <property type="molecule type" value="Genomic_DNA"/>
</dbReference>
<name>A0A8X7BKP3_TRICX</name>
<evidence type="ECO:0000313" key="1">
    <source>
        <dbReference type="EMBL" id="GFY34785.1"/>
    </source>
</evidence>
<dbReference type="AlphaFoldDB" id="A0A8X7BKP3"/>
<accession>A0A8X7BKP3</accession>
<dbReference type="Proteomes" id="UP000887159">
    <property type="component" value="Unassembled WGS sequence"/>
</dbReference>